<dbReference type="InterPro" id="IPR001672">
    <property type="entry name" value="G6P_Isomerase"/>
</dbReference>
<keyword evidence="4 6" id="KW-0324">Glycolysis</keyword>
<evidence type="ECO:0000256" key="2">
    <source>
        <dbReference type="ARBA" id="ARBA00022432"/>
    </source>
</evidence>
<evidence type="ECO:0000256" key="5">
    <source>
        <dbReference type="ARBA" id="ARBA00023235"/>
    </source>
</evidence>
<feature type="active site" evidence="6">
    <location>
        <position position="436"/>
    </location>
</feature>
<dbReference type="FunFam" id="3.40.50.10490:FF:000016">
    <property type="entry name" value="Glucose-6-phosphate isomerase"/>
    <property type="match status" value="1"/>
</dbReference>
<keyword evidence="5 6" id="KW-0413">Isomerase</keyword>
<reference evidence="9" key="1">
    <citation type="journal article" date="2023" name="Arch. Microbiol.">
        <title>Desulfoferula mesophilus gen. nov. sp. nov., a mesophilic sulfate-reducing bacterium isolated from a brackish lake sediment.</title>
        <authorList>
            <person name="Watanabe T."/>
            <person name="Yabe T."/>
            <person name="Tsuji J.M."/>
            <person name="Fukui M."/>
        </authorList>
    </citation>
    <scope>NUCLEOTIDE SEQUENCE [LARGE SCALE GENOMIC DNA]</scope>
    <source>
        <strain evidence="9">12FAK</strain>
    </source>
</reference>
<comment type="similarity">
    <text evidence="1 6 7">Belongs to the GPI family.</text>
</comment>
<evidence type="ECO:0000313" key="8">
    <source>
        <dbReference type="EMBL" id="BEQ15376.1"/>
    </source>
</evidence>
<feature type="active site" evidence="6">
    <location>
        <position position="322"/>
    </location>
</feature>
<evidence type="ECO:0000256" key="4">
    <source>
        <dbReference type="ARBA" id="ARBA00023152"/>
    </source>
</evidence>
<dbReference type="PROSITE" id="PS51463">
    <property type="entry name" value="P_GLUCOSE_ISOMERASE_3"/>
    <property type="match status" value="1"/>
</dbReference>
<dbReference type="InterPro" id="IPR035476">
    <property type="entry name" value="SIS_PGI_1"/>
</dbReference>
<evidence type="ECO:0000256" key="1">
    <source>
        <dbReference type="ARBA" id="ARBA00006604"/>
    </source>
</evidence>
<dbReference type="GO" id="GO:0004347">
    <property type="term" value="F:glucose-6-phosphate isomerase activity"/>
    <property type="evidence" value="ECO:0007669"/>
    <property type="project" value="UniProtKB-UniRule"/>
</dbReference>
<organism evidence="8 9">
    <name type="scientific">Desulfoferula mesophila</name>
    <dbReference type="NCBI Taxonomy" id="3058419"/>
    <lineage>
        <taxon>Bacteria</taxon>
        <taxon>Pseudomonadati</taxon>
        <taxon>Thermodesulfobacteriota</taxon>
        <taxon>Desulfarculia</taxon>
        <taxon>Desulfarculales</taxon>
        <taxon>Desulfarculaceae</taxon>
        <taxon>Desulfoferula</taxon>
    </lineage>
</organism>
<dbReference type="Pfam" id="PF00342">
    <property type="entry name" value="PGI"/>
    <property type="match status" value="1"/>
</dbReference>
<comment type="pathway">
    <text evidence="6 7">Carbohydrate degradation; glycolysis; D-glyceraldehyde 3-phosphate and glycerone phosphate from D-glucose: step 2/4.</text>
</comment>
<sequence length="466" mass="49822">MAKRGVKLDYAYCLGKVIGAQGIADKELVDLSAKVAQVHQRLGEQRQAGDLGFMDLPDQPAQLLETILEEAARLSSIADDLVVLGIGGSALGATAVDMALKGALRYAQPAGPGGMRLFVADNSDPRFFGSLLDRVDLERTAFAVISKSGSTAETMSQFLVVKELLERRLGKEETLRRLVFITDPAKGNLRLIAKEEPVPILSVPPNVGGRYSVLSPVGLLPLACAGHDIQALLAGAGAMAEACASPELEKNPAYMLAALNYGFYQRGRNVLVMMPYATDLFGLAQWFAQLWAESLGKAQSLDGSTVNLGQTPVAAVGATDQHSQLQLYMEGPQDKLIMFLTLGNYGRDLSIPDLYPRIDALSYLGGRSLAELVQAEARATAAALASQGRPSYSLRLPAIGPEVLGEVIYLLELATVMTGGLLNINPLDQPGVELSKKLSYGLMGRKGFEAEAKQMRSLDAGDQYLI</sequence>
<dbReference type="SUPFAM" id="SSF53697">
    <property type="entry name" value="SIS domain"/>
    <property type="match status" value="1"/>
</dbReference>
<dbReference type="GO" id="GO:0006096">
    <property type="term" value="P:glycolytic process"/>
    <property type="evidence" value="ECO:0007669"/>
    <property type="project" value="UniProtKB-UniRule"/>
</dbReference>
<feature type="active site" description="Proton donor" evidence="6">
    <location>
        <position position="293"/>
    </location>
</feature>
<evidence type="ECO:0000256" key="3">
    <source>
        <dbReference type="ARBA" id="ARBA00022490"/>
    </source>
</evidence>
<comment type="subcellular location">
    <subcellularLocation>
        <location evidence="6">Cytoplasm</location>
    </subcellularLocation>
</comment>
<gene>
    <name evidence="6 8" type="primary">pgi</name>
    <name evidence="8" type="ORF">FAK_24420</name>
</gene>
<accession>A0AAU9EE00</accession>
<dbReference type="InterPro" id="IPR046348">
    <property type="entry name" value="SIS_dom_sf"/>
</dbReference>
<dbReference type="KEGG" id="dmp:FAK_24420"/>
<protein>
    <recommendedName>
        <fullName evidence="6">Glucose-6-phosphate isomerase</fullName>
        <shortName evidence="6">GPI</shortName>
        <ecNumber evidence="6">5.3.1.9</ecNumber>
    </recommendedName>
    <alternativeName>
        <fullName evidence="6">Phosphoglucose isomerase</fullName>
        <shortName evidence="6">PGI</shortName>
    </alternativeName>
    <alternativeName>
        <fullName evidence="6">Phosphohexose isomerase</fullName>
        <shortName evidence="6">PHI</shortName>
    </alternativeName>
</protein>
<dbReference type="PANTHER" id="PTHR11469:SF1">
    <property type="entry name" value="GLUCOSE-6-PHOSPHATE ISOMERASE"/>
    <property type="match status" value="1"/>
</dbReference>
<evidence type="ECO:0000256" key="6">
    <source>
        <dbReference type="HAMAP-Rule" id="MF_00473"/>
    </source>
</evidence>
<keyword evidence="9" id="KW-1185">Reference proteome</keyword>
<dbReference type="CDD" id="cd05016">
    <property type="entry name" value="SIS_PGI_2"/>
    <property type="match status" value="1"/>
</dbReference>
<dbReference type="GO" id="GO:0097367">
    <property type="term" value="F:carbohydrate derivative binding"/>
    <property type="evidence" value="ECO:0007669"/>
    <property type="project" value="InterPro"/>
</dbReference>
<evidence type="ECO:0000256" key="7">
    <source>
        <dbReference type="RuleBase" id="RU000612"/>
    </source>
</evidence>
<dbReference type="EMBL" id="AP028679">
    <property type="protein sequence ID" value="BEQ15376.1"/>
    <property type="molecule type" value="Genomic_DNA"/>
</dbReference>
<comment type="catalytic activity">
    <reaction evidence="6 7">
        <text>alpha-D-glucose 6-phosphate = beta-D-fructose 6-phosphate</text>
        <dbReference type="Rhea" id="RHEA:11816"/>
        <dbReference type="ChEBI" id="CHEBI:57634"/>
        <dbReference type="ChEBI" id="CHEBI:58225"/>
        <dbReference type="EC" id="5.3.1.9"/>
    </reaction>
</comment>
<dbReference type="GO" id="GO:0005829">
    <property type="term" value="C:cytosol"/>
    <property type="evidence" value="ECO:0007669"/>
    <property type="project" value="TreeGrafter"/>
</dbReference>
<dbReference type="GO" id="GO:0048029">
    <property type="term" value="F:monosaccharide binding"/>
    <property type="evidence" value="ECO:0007669"/>
    <property type="project" value="TreeGrafter"/>
</dbReference>
<comment type="function">
    <text evidence="6">Catalyzes the reversible isomerization of glucose-6-phosphate to fructose-6-phosphate.</text>
</comment>
<dbReference type="InterPro" id="IPR035482">
    <property type="entry name" value="SIS_PGI_2"/>
</dbReference>
<dbReference type="PRINTS" id="PR00662">
    <property type="entry name" value="G6PISOMERASE"/>
</dbReference>
<keyword evidence="3 6" id="KW-0963">Cytoplasm</keyword>
<dbReference type="HAMAP" id="MF_00473">
    <property type="entry name" value="G6P_isomerase"/>
    <property type="match status" value="1"/>
</dbReference>
<name>A0AAU9EE00_9BACT</name>
<dbReference type="GO" id="GO:0006094">
    <property type="term" value="P:gluconeogenesis"/>
    <property type="evidence" value="ECO:0007669"/>
    <property type="project" value="UniProtKB-UniRule"/>
</dbReference>
<dbReference type="EC" id="5.3.1.9" evidence="6"/>
<dbReference type="CDD" id="cd05015">
    <property type="entry name" value="SIS_PGI_1"/>
    <property type="match status" value="1"/>
</dbReference>
<comment type="pathway">
    <text evidence="6">Carbohydrate biosynthesis; gluconeogenesis.</text>
</comment>
<keyword evidence="2 6" id="KW-0312">Gluconeogenesis</keyword>
<proteinExistence type="inferred from homology"/>
<dbReference type="Gene3D" id="3.40.50.10490">
    <property type="entry name" value="Glucose-6-phosphate isomerase like protein, domain 1"/>
    <property type="match status" value="2"/>
</dbReference>
<evidence type="ECO:0000313" key="9">
    <source>
        <dbReference type="Proteomes" id="UP001366166"/>
    </source>
</evidence>
<dbReference type="PANTHER" id="PTHR11469">
    <property type="entry name" value="GLUCOSE-6-PHOSPHATE ISOMERASE"/>
    <property type="match status" value="1"/>
</dbReference>
<dbReference type="GO" id="GO:0051156">
    <property type="term" value="P:glucose 6-phosphate metabolic process"/>
    <property type="evidence" value="ECO:0007669"/>
    <property type="project" value="TreeGrafter"/>
</dbReference>
<dbReference type="RefSeq" id="WP_338599689.1">
    <property type="nucleotide sequence ID" value="NZ_AP028679.1"/>
</dbReference>
<dbReference type="AlphaFoldDB" id="A0AAU9EE00"/>
<dbReference type="Proteomes" id="UP001366166">
    <property type="component" value="Chromosome"/>
</dbReference>